<dbReference type="Pfam" id="PF13202">
    <property type="entry name" value="EF-hand_5"/>
    <property type="match status" value="2"/>
</dbReference>
<evidence type="ECO:0000256" key="3">
    <source>
        <dbReference type="SAM" id="SignalP"/>
    </source>
</evidence>
<evidence type="ECO:0000313" key="5">
    <source>
        <dbReference type="EMBL" id="KAL3669090.1"/>
    </source>
</evidence>
<keyword evidence="6" id="KW-1185">Reference proteome</keyword>
<evidence type="ECO:0000313" key="6">
    <source>
        <dbReference type="Proteomes" id="UP001632037"/>
    </source>
</evidence>
<evidence type="ECO:0000256" key="1">
    <source>
        <dbReference type="ARBA" id="ARBA00022837"/>
    </source>
</evidence>
<dbReference type="Proteomes" id="UP001632037">
    <property type="component" value="Unassembled WGS sequence"/>
</dbReference>
<accession>A0ABD3FQ78</accession>
<feature type="chain" id="PRO_5044886425" description="EF-hand domain-containing protein" evidence="3">
    <location>
        <begin position="26"/>
        <end position="1959"/>
    </location>
</feature>
<feature type="signal peptide" evidence="3">
    <location>
        <begin position="1"/>
        <end position="25"/>
    </location>
</feature>
<dbReference type="PANTHER" id="PTHR22925:SF3">
    <property type="entry name" value="GLYCOSYL HYDROLASE FAMILY PROTEIN 43"/>
    <property type="match status" value="1"/>
</dbReference>
<gene>
    <name evidence="5" type="ORF">V7S43_005474</name>
</gene>
<keyword evidence="3" id="KW-0732">Signal</keyword>
<dbReference type="InterPro" id="IPR023296">
    <property type="entry name" value="Glyco_hydro_beta-prop_sf"/>
</dbReference>
<dbReference type="EMBL" id="JBIMZQ010000009">
    <property type="protein sequence ID" value="KAL3669090.1"/>
    <property type="molecule type" value="Genomic_DNA"/>
</dbReference>
<dbReference type="Gene3D" id="2.115.10.20">
    <property type="entry name" value="Glycosyl hydrolase domain, family 43"/>
    <property type="match status" value="1"/>
</dbReference>
<evidence type="ECO:0000259" key="4">
    <source>
        <dbReference type="PROSITE" id="PS50222"/>
    </source>
</evidence>
<dbReference type="InterPro" id="IPR002048">
    <property type="entry name" value="EF_hand_dom"/>
</dbReference>
<keyword evidence="1" id="KW-0106">Calcium</keyword>
<dbReference type="Gene3D" id="1.10.238.10">
    <property type="entry name" value="EF-hand"/>
    <property type="match status" value="2"/>
</dbReference>
<dbReference type="PROSITE" id="PS00018">
    <property type="entry name" value="EF_HAND_1"/>
    <property type="match status" value="3"/>
</dbReference>
<proteinExistence type="predicted"/>
<name>A0ABD3FQ78_9STRA</name>
<feature type="region of interest" description="Disordered" evidence="2">
    <location>
        <begin position="1897"/>
        <end position="1943"/>
    </location>
</feature>
<sequence>MHSILLLGFLVLHQWVLQVYPTSLAADWYLSTRCNERSTSPPCRNYERCKATHRCARGDEDYEVKAVRLKSYTREFSGGEREQIPLMNDFEDWKSGIHHWRFQQSGGSNDSMVEPTARIGWDSLNFPVIGSLELASGYLVFDTDRVEVRGDVQLAGEVATTLGGTAVAVFNFMTVYLGAGVRVRFQGKRAIAILSRSSFILDTELKVRPGTLGGFPGGGFIGSFPGINNNQNGPGSSSVRVYVKTLSTYGTHIPEVQEIETSAALGQKIQGHFILCYPSTESEGLTTETIPYDATALDVRRRLETAFPDIGEVNVERDDTLEQVAEIGRLWRVTFLSAVGNVPQLEAQSFLSGLESKVVTRTIINGNELAGSFSLNFLDIKIRSLAHDISAGELREALLEDIPVLIDARVTRTGTNDQCVQGSTLADQTASSSILAFDPDVDQGIYRASEWQVPEEQLVEVSDSTKDFPNKRCRAGRGAAGGFVWKLQFWTREGNVEFETPTSSTMTNVDSPASLTVDYSNLEGIGAVAETVDSQCFSLAFGGDGASFAGTGGGGYSDSNRIAPAYVDELVTDLLGGSGGAGGGLEPFDVFPVVQPTQGGAGAGAIMLSAINDILLGANAIVSTNGGDGSSGFTPGGGGSGGSVLIVSGATVSNHGVLEAKGGHGGHELNVGGVGGGGGGSGGRIAIYAQTYSSWGEGSLQVSGGSSSNATRTGGRGSVYIKVHSELAMRIDSSMGAAGTSKSLLVHGSERYASGSSYLSPKASQVSRNGPRFVLANPGLPTRVSYFVRVGNLQRSTLSTSRGAIFGIHRSDGQVMVSIALVDGSFVHEANTFQWPREIFQDKVQTDRWYKLDVSFNWQLHTYSIRLNDVLKVNAATFQGENVAALSLNNFHSMSTWWDEIYVGKDYFLGFSCPWIRENANTGAALTTKRTWRKLWSEKNQKPSETTYHPMVRHKSHVSKQEVYSHDNGGIIPFDGAPHRAFFNDIREQESEIPDQSSHEEQTAETLTGNEDEEVISYAELLTIEGLPLDRTIVEPLETGIDWEASVGSTSANEATPEPDVPPHPSVYWYSEVFDANTGHGAIGACSSTDYNEWRNEGIMLHFTNLSDPFGDRTEGSGFLADRPKVVFNRATKRFVMWMHVDSASESEANTMGLTGVASSEYPNGPFSFLHSFYPDAAPLEAPGGQSVNETHDQTVAIIPSSSQQDAAYLIRTYFKTVEYWLPRPVMDPLWQSVQKPSETTPGETVTDFGLSYHRAFHHEGYDDPTDIYLQRWRMEDTPWEVICCSIVNTSVCVSVTKVPQRPEDVCPDGMKKKAVVGQAQTRPTVETRYKDPNDDANSAFVPTSSVLAYTSWGYQVQNTKTWRGNYFDALSTNITLFIFKRFAGERRRHEIEQDPTIEFTYPNEEELTQTSILANDTEILDELLGTLGVPVSLAFKSKYSSFDLAEIDLDSDGKITSNEIAQLEEQKALKQLTAELVDALIVDFNVMKWGQVDILDADKDGFITFNEFEDWLGIDPDLLFDRFDLDKNGYLDENELARSLWYRQMPRLDAAIFVLDPSFDGRVYYERFRSLLLKAPDYIFKTYDFDNSETLSSFEISLMIKDLGSAFAKPEVLEALKDSTTNSTTKADYAAWFSSTTSLVDDARNKLKVDNAVHATGPDRLTGPLHVVVRRRTKYVAISALSDDYLSTRGLLREVEGDFEGREALLNVFAFSEDLFGLTDSADGAVFADEIKPFREFLSPAMLHDRASYWNGRHWEGRPSAPPLFTYGSQCFQVAGLVDSTADVQSTGCLPCPTTSPYASAVVDQYQTFARVAPQCQPQKELDAYIKEFDQQVAIQLQYQQQAQYGPQGLQPHMSPCYNQSQFFPCDVQKVLDGNVADTLRDWTKREAPESLAWEKHPNNVGSSVKIRADDDQLESKGPSYIERFPLRQREPMNAADALDSVTTYEPDEFADVMGGGR</sequence>
<feature type="domain" description="EF-hand" evidence="4">
    <location>
        <begin position="1494"/>
        <end position="1519"/>
    </location>
</feature>
<dbReference type="InterPro" id="IPR011992">
    <property type="entry name" value="EF-hand-dom_pair"/>
</dbReference>
<organism evidence="5 6">
    <name type="scientific">Phytophthora oleae</name>
    <dbReference type="NCBI Taxonomy" id="2107226"/>
    <lineage>
        <taxon>Eukaryota</taxon>
        <taxon>Sar</taxon>
        <taxon>Stramenopiles</taxon>
        <taxon>Oomycota</taxon>
        <taxon>Peronosporomycetes</taxon>
        <taxon>Peronosporales</taxon>
        <taxon>Peronosporaceae</taxon>
        <taxon>Phytophthora</taxon>
    </lineage>
</organism>
<reference evidence="5 6" key="1">
    <citation type="submission" date="2024-09" db="EMBL/GenBank/DDBJ databases">
        <title>Genome sequencing and assembly of Phytophthora oleae, isolate VK10A, causative agent of rot of olive drupes.</title>
        <authorList>
            <person name="Conti Taguali S."/>
            <person name="Riolo M."/>
            <person name="La Spada F."/>
            <person name="Cacciola S.O."/>
            <person name="Dionisio G."/>
        </authorList>
    </citation>
    <scope>NUCLEOTIDE SEQUENCE [LARGE SCALE GENOMIC DNA]</scope>
    <source>
        <strain evidence="5 6">VK10A</strain>
    </source>
</reference>
<dbReference type="PROSITE" id="PS50222">
    <property type="entry name" value="EF_HAND_2"/>
    <property type="match status" value="1"/>
</dbReference>
<dbReference type="InterPro" id="IPR018247">
    <property type="entry name" value="EF_Hand_1_Ca_BS"/>
</dbReference>
<dbReference type="SUPFAM" id="SSF75005">
    <property type="entry name" value="Arabinanase/levansucrase/invertase"/>
    <property type="match status" value="1"/>
</dbReference>
<protein>
    <recommendedName>
        <fullName evidence="4">EF-hand domain-containing protein</fullName>
    </recommendedName>
</protein>
<dbReference type="PANTHER" id="PTHR22925">
    <property type="entry name" value="GLYCOSYL HYDROLASE 43 FAMILY MEMBER"/>
    <property type="match status" value="1"/>
</dbReference>
<comment type="caution">
    <text evidence="5">The sequence shown here is derived from an EMBL/GenBank/DDBJ whole genome shotgun (WGS) entry which is preliminary data.</text>
</comment>
<evidence type="ECO:0000256" key="2">
    <source>
        <dbReference type="SAM" id="MobiDB-lite"/>
    </source>
</evidence>
<dbReference type="SUPFAM" id="SSF47473">
    <property type="entry name" value="EF-hand"/>
    <property type="match status" value="2"/>
</dbReference>